<reference evidence="1 2" key="1">
    <citation type="submission" date="2013-11" db="EMBL/GenBank/DDBJ databases">
        <title>Opisthorchis viverrini - life in the bile duct.</title>
        <authorList>
            <person name="Young N.D."/>
            <person name="Nagarajan N."/>
            <person name="Lin S.J."/>
            <person name="Korhonen P.K."/>
            <person name="Jex A.R."/>
            <person name="Hall R.S."/>
            <person name="Safavi-Hemami H."/>
            <person name="Kaewkong W."/>
            <person name="Bertrand D."/>
            <person name="Gao S."/>
            <person name="Seet Q."/>
            <person name="Wongkham S."/>
            <person name="Teh B.T."/>
            <person name="Wongkham C."/>
            <person name="Intapan P.M."/>
            <person name="Maleewong W."/>
            <person name="Yang X."/>
            <person name="Hu M."/>
            <person name="Wang Z."/>
            <person name="Hofmann A."/>
            <person name="Sternberg P.W."/>
            <person name="Tan P."/>
            <person name="Wang J."/>
            <person name="Gasser R.B."/>
        </authorList>
    </citation>
    <scope>NUCLEOTIDE SEQUENCE [LARGE SCALE GENOMIC DNA]</scope>
</reference>
<evidence type="ECO:0000313" key="2">
    <source>
        <dbReference type="Proteomes" id="UP000054324"/>
    </source>
</evidence>
<evidence type="ECO:0000313" key="1">
    <source>
        <dbReference type="EMBL" id="KER22668.1"/>
    </source>
</evidence>
<dbReference type="Proteomes" id="UP000054324">
    <property type="component" value="Unassembled WGS sequence"/>
</dbReference>
<dbReference type="RefSeq" id="XP_009173583.1">
    <property type="nucleotide sequence ID" value="XM_009175319.1"/>
</dbReference>
<name>A0A074Z6I8_OPIVI</name>
<dbReference type="AlphaFoldDB" id="A0A074Z6I8"/>
<dbReference type="GeneID" id="20323464"/>
<accession>A0A074Z6I8</accession>
<protein>
    <submittedName>
        <fullName evidence="1">Uncharacterized protein</fullName>
    </submittedName>
</protein>
<sequence length="80" mass="9429">MVGWENGTSYAMRRHINHRPTFSSGWLDGHDKLIGHRDFKRLCLFIDRLSYELHVAGANSTQKNDCRSRKIPSIFYVTYR</sequence>
<dbReference type="EMBL" id="KL596886">
    <property type="protein sequence ID" value="KER22668.1"/>
    <property type="molecule type" value="Genomic_DNA"/>
</dbReference>
<proteinExistence type="predicted"/>
<organism evidence="1 2">
    <name type="scientific">Opisthorchis viverrini</name>
    <name type="common">Southeast Asian liver fluke</name>
    <dbReference type="NCBI Taxonomy" id="6198"/>
    <lineage>
        <taxon>Eukaryota</taxon>
        <taxon>Metazoa</taxon>
        <taxon>Spiralia</taxon>
        <taxon>Lophotrochozoa</taxon>
        <taxon>Platyhelminthes</taxon>
        <taxon>Trematoda</taxon>
        <taxon>Digenea</taxon>
        <taxon>Opisthorchiida</taxon>
        <taxon>Opisthorchiata</taxon>
        <taxon>Opisthorchiidae</taxon>
        <taxon>Opisthorchis</taxon>
    </lineage>
</organism>
<dbReference type="KEGG" id="ovi:T265_09291"/>
<gene>
    <name evidence="1" type="ORF">T265_09291</name>
</gene>
<dbReference type="CTD" id="20323464"/>
<keyword evidence="2" id="KW-1185">Reference proteome</keyword>